<dbReference type="PANTHER" id="PTHR36118">
    <property type="entry name" value="ION-TRANSLOCATING OXIDOREDUCTASE COMPLEX SUBUNIT G"/>
    <property type="match status" value="1"/>
</dbReference>
<comment type="caution">
    <text evidence="8">The sequence shown here is derived from an EMBL/GenBank/DDBJ whole genome shotgun (WGS) entry which is preliminary data.</text>
</comment>
<gene>
    <name evidence="6 8" type="primary">rnfG</name>
    <name evidence="8" type="ORF">GCM10011501_03280</name>
</gene>
<dbReference type="PANTHER" id="PTHR36118:SF1">
    <property type="entry name" value="ION-TRANSLOCATING OXIDOREDUCTASE COMPLEX SUBUNIT G"/>
    <property type="match status" value="1"/>
</dbReference>
<evidence type="ECO:0000256" key="2">
    <source>
        <dbReference type="ARBA" id="ARBA00022553"/>
    </source>
</evidence>
<keyword evidence="6" id="KW-0472">Membrane</keyword>
<keyword evidence="6" id="KW-1278">Translocase</keyword>
<evidence type="ECO:0000256" key="3">
    <source>
        <dbReference type="ARBA" id="ARBA00022630"/>
    </source>
</evidence>
<reference evidence="9" key="1">
    <citation type="journal article" date="2019" name="Int. J. Syst. Evol. Microbiol.">
        <title>The Global Catalogue of Microorganisms (GCM) 10K type strain sequencing project: providing services to taxonomists for standard genome sequencing and annotation.</title>
        <authorList>
            <consortium name="The Broad Institute Genomics Platform"/>
            <consortium name="The Broad Institute Genome Sequencing Center for Infectious Disease"/>
            <person name="Wu L."/>
            <person name="Ma J."/>
        </authorList>
    </citation>
    <scope>NUCLEOTIDE SEQUENCE [LARGE SCALE GENOMIC DNA]</scope>
    <source>
        <strain evidence="9">CGMCC 1.15922</strain>
    </source>
</reference>
<keyword evidence="6" id="KW-1003">Cell membrane</keyword>
<comment type="similarity">
    <text evidence="6">Belongs to the RnfG family.</text>
</comment>
<evidence type="ECO:0000256" key="1">
    <source>
        <dbReference type="ARBA" id="ARBA00022448"/>
    </source>
</evidence>
<evidence type="ECO:0000313" key="9">
    <source>
        <dbReference type="Proteomes" id="UP000626370"/>
    </source>
</evidence>
<organism evidence="8 9">
    <name type="scientific">Thalassotalea profundi</name>
    <dbReference type="NCBI Taxonomy" id="2036687"/>
    <lineage>
        <taxon>Bacteria</taxon>
        <taxon>Pseudomonadati</taxon>
        <taxon>Pseudomonadota</taxon>
        <taxon>Gammaproteobacteria</taxon>
        <taxon>Alteromonadales</taxon>
        <taxon>Colwelliaceae</taxon>
        <taxon>Thalassotalea</taxon>
    </lineage>
</organism>
<comment type="cofactor">
    <cofactor evidence="6">
        <name>FMN</name>
        <dbReference type="ChEBI" id="CHEBI:58210"/>
    </cofactor>
</comment>
<keyword evidence="6" id="KW-1133">Transmembrane helix</keyword>
<keyword evidence="6" id="KW-0997">Cell inner membrane</keyword>
<dbReference type="Proteomes" id="UP000626370">
    <property type="component" value="Unassembled WGS sequence"/>
</dbReference>
<feature type="domain" description="FMN-binding" evidence="7">
    <location>
        <begin position="99"/>
        <end position="191"/>
    </location>
</feature>
<dbReference type="PROSITE" id="PS51257">
    <property type="entry name" value="PROKAR_LIPOPROTEIN"/>
    <property type="match status" value="1"/>
</dbReference>
<dbReference type="NCBIfam" id="NF002519">
    <property type="entry name" value="PRK01908.1"/>
    <property type="match status" value="1"/>
</dbReference>
<keyword evidence="2 6" id="KW-0597">Phosphoprotein</keyword>
<sequence length="209" mass="23343">MRKAIEKNAQLLALFAVACTAVIGAVHLITKDRIKSQEENKLITTLSQIIDEKTYNNDIYHECIIINDQLLSSGTEKVYLAKNNDQPVAAAITTTAPDGYNGRINLIVALKVDGSVSGVRTIKHQETPGLGDKIEIKKNKWIETFNGKKILHVKDTRWAVRKDGGIFDQFTGATITPRAVVKAVHKTVLYFNSHQDELFQKRPNCQEQS</sequence>
<evidence type="ECO:0000256" key="4">
    <source>
        <dbReference type="ARBA" id="ARBA00022643"/>
    </source>
</evidence>
<keyword evidence="6" id="KW-0812">Transmembrane</keyword>
<dbReference type="PIRSF" id="PIRSF006091">
    <property type="entry name" value="E_trnsport_RnfG"/>
    <property type="match status" value="1"/>
</dbReference>
<comment type="function">
    <text evidence="6">Part of a membrane-bound complex that couples electron transfer with translocation of ions across the membrane.</text>
</comment>
<keyword evidence="9" id="KW-1185">Reference proteome</keyword>
<comment type="subunit">
    <text evidence="6">The complex is composed of six subunits: RnfA, RnfB, RnfC, RnfD, RnfE and RnfG.</text>
</comment>
<name>A0ABQ3IF53_9GAMM</name>
<dbReference type="InterPro" id="IPR010209">
    <property type="entry name" value="Ion_transpt_RnfG/RsxG"/>
</dbReference>
<protein>
    <recommendedName>
        <fullName evidence="6">Ion-translocating oxidoreductase complex subunit G</fullName>
        <ecNumber evidence="6">7.-.-.-</ecNumber>
    </recommendedName>
    <alternativeName>
        <fullName evidence="6">Rnf electron transport complex subunit G</fullName>
    </alternativeName>
</protein>
<dbReference type="RefSeq" id="WP_189376334.1">
    <property type="nucleotide sequence ID" value="NZ_BNAH01000001.1"/>
</dbReference>
<dbReference type="HAMAP" id="MF_00479">
    <property type="entry name" value="RsxG_RnfG"/>
    <property type="match status" value="1"/>
</dbReference>
<feature type="modified residue" description="FMN phosphoryl threonine" evidence="6">
    <location>
        <position position="174"/>
    </location>
</feature>
<evidence type="ECO:0000256" key="5">
    <source>
        <dbReference type="ARBA" id="ARBA00022982"/>
    </source>
</evidence>
<evidence type="ECO:0000313" key="8">
    <source>
        <dbReference type="EMBL" id="GHE78757.1"/>
    </source>
</evidence>
<dbReference type="Pfam" id="PF04205">
    <property type="entry name" value="FMN_bind"/>
    <property type="match status" value="1"/>
</dbReference>
<keyword evidence="1 6" id="KW-0813">Transport</keyword>
<keyword evidence="5 6" id="KW-0249">Electron transport</keyword>
<dbReference type="EC" id="7.-.-.-" evidence="6"/>
<dbReference type="NCBIfam" id="TIGR01947">
    <property type="entry name" value="rnfG"/>
    <property type="match status" value="1"/>
</dbReference>
<dbReference type="EMBL" id="BNAH01000001">
    <property type="protein sequence ID" value="GHE78757.1"/>
    <property type="molecule type" value="Genomic_DNA"/>
</dbReference>
<proteinExistence type="inferred from homology"/>
<dbReference type="InterPro" id="IPR007329">
    <property type="entry name" value="FMN-bd"/>
</dbReference>
<evidence type="ECO:0000256" key="6">
    <source>
        <dbReference type="HAMAP-Rule" id="MF_00479"/>
    </source>
</evidence>
<keyword evidence="4 6" id="KW-0288">FMN</keyword>
<dbReference type="SMART" id="SM00900">
    <property type="entry name" value="FMN_bind"/>
    <property type="match status" value="1"/>
</dbReference>
<comment type="subcellular location">
    <subcellularLocation>
        <location evidence="6">Cell inner membrane</location>
        <topology evidence="6">Single-pass membrane protein</topology>
    </subcellularLocation>
</comment>
<keyword evidence="3 6" id="KW-0285">Flavoprotein</keyword>
<evidence type="ECO:0000259" key="7">
    <source>
        <dbReference type="SMART" id="SM00900"/>
    </source>
</evidence>
<accession>A0ABQ3IF53</accession>